<gene>
    <name evidence="4" type="ORF">Pfra01_001758100</name>
</gene>
<reference evidence="4" key="1">
    <citation type="submission" date="2023-04" db="EMBL/GenBank/DDBJ databases">
        <title>Phytophthora fragariaefolia NBRC 109709.</title>
        <authorList>
            <person name="Ichikawa N."/>
            <person name="Sato H."/>
            <person name="Tonouchi N."/>
        </authorList>
    </citation>
    <scope>NUCLEOTIDE SEQUENCE</scope>
    <source>
        <strain evidence="4">NBRC 109709</strain>
    </source>
</reference>
<feature type="region of interest" description="Disordered" evidence="2">
    <location>
        <begin position="46"/>
        <end position="89"/>
    </location>
</feature>
<evidence type="ECO:0000313" key="5">
    <source>
        <dbReference type="Proteomes" id="UP001165121"/>
    </source>
</evidence>
<feature type="compositionally biased region" description="Basic and acidic residues" evidence="2">
    <location>
        <begin position="46"/>
        <end position="62"/>
    </location>
</feature>
<keyword evidence="5" id="KW-1185">Reference proteome</keyword>
<feature type="region of interest" description="Disordered" evidence="2">
    <location>
        <begin position="117"/>
        <end position="166"/>
    </location>
</feature>
<evidence type="ECO:0000313" key="4">
    <source>
        <dbReference type="EMBL" id="GMF47038.1"/>
    </source>
</evidence>
<name>A0A9W7CZM6_9STRA</name>
<evidence type="ECO:0000259" key="3">
    <source>
        <dbReference type="PROSITE" id="PS50158"/>
    </source>
</evidence>
<dbReference type="PROSITE" id="PS50158">
    <property type="entry name" value="ZF_CCHC"/>
    <property type="match status" value="1"/>
</dbReference>
<dbReference type="AlphaFoldDB" id="A0A9W7CZM6"/>
<dbReference type="Proteomes" id="UP001165121">
    <property type="component" value="Unassembled WGS sequence"/>
</dbReference>
<dbReference type="OrthoDB" id="105920at2759"/>
<sequence length="293" mass="33322">MTEVDQVSYYCDGLKRATQAYVKLQNTMTLSEAMDQAVKYAMSHFGGDHKTNREKPEREQRFCGKPRANHSQDKKSFSKRSFKPGHYAPTEQRKEEPVCYYCKKTGHFKCDCKKLKGEQENDQPRRRTSATETSTPSGKISQANGSGLHDAVDSESATTKSRDSCRAVVSETQSGCDVVAAERPAGGVKNLSRRERKDTQVEAMFTHGVVDSEGVETKYITRKKLRKFLRLPAKDRPEHAFRIVLTNDTNQEIDRNIKRNDEPDNVGSEKAKRCLQTDWDSFKTNPELPVLKY</sequence>
<feature type="compositionally biased region" description="Polar residues" evidence="2">
    <location>
        <begin position="130"/>
        <end position="145"/>
    </location>
</feature>
<dbReference type="InterPro" id="IPR001878">
    <property type="entry name" value="Znf_CCHC"/>
</dbReference>
<dbReference type="GO" id="GO:0008270">
    <property type="term" value="F:zinc ion binding"/>
    <property type="evidence" value="ECO:0007669"/>
    <property type="project" value="UniProtKB-KW"/>
</dbReference>
<feature type="domain" description="CCHC-type" evidence="3">
    <location>
        <begin position="99"/>
        <end position="114"/>
    </location>
</feature>
<keyword evidence="1" id="KW-0862">Zinc</keyword>
<dbReference type="InterPro" id="IPR036875">
    <property type="entry name" value="Znf_CCHC_sf"/>
</dbReference>
<dbReference type="EMBL" id="BSXT01002069">
    <property type="protein sequence ID" value="GMF47038.1"/>
    <property type="molecule type" value="Genomic_DNA"/>
</dbReference>
<proteinExistence type="predicted"/>
<comment type="caution">
    <text evidence="4">The sequence shown here is derived from an EMBL/GenBank/DDBJ whole genome shotgun (WGS) entry which is preliminary data.</text>
</comment>
<organism evidence="4 5">
    <name type="scientific">Phytophthora fragariaefolia</name>
    <dbReference type="NCBI Taxonomy" id="1490495"/>
    <lineage>
        <taxon>Eukaryota</taxon>
        <taxon>Sar</taxon>
        <taxon>Stramenopiles</taxon>
        <taxon>Oomycota</taxon>
        <taxon>Peronosporomycetes</taxon>
        <taxon>Peronosporales</taxon>
        <taxon>Peronosporaceae</taxon>
        <taxon>Phytophthora</taxon>
    </lineage>
</organism>
<protein>
    <submittedName>
        <fullName evidence="4">Unnamed protein product</fullName>
    </submittedName>
</protein>
<keyword evidence="1" id="KW-0479">Metal-binding</keyword>
<evidence type="ECO:0000256" key="1">
    <source>
        <dbReference type="PROSITE-ProRule" id="PRU00047"/>
    </source>
</evidence>
<evidence type="ECO:0000256" key="2">
    <source>
        <dbReference type="SAM" id="MobiDB-lite"/>
    </source>
</evidence>
<dbReference type="SUPFAM" id="SSF57756">
    <property type="entry name" value="Retrovirus zinc finger-like domains"/>
    <property type="match status" value="1"/>
</dbReference>
<accession>A0A9W7CZM6</accession>
<dbReference type="GO" id="GO:0003676">
    <property type="term" value="F:nucleic acid binding"/>
    <property type="evidence" value="ECO:0007669"/>
    <property type="project" value="InterPro"/>
</dbReference>
<keyword evidence="1" id="KW-0863">Zinc-finger</keyword>